<dbReference type="Proteomes" id="UP001230188">
    <property type="component" value="Unassembled WGS sequence"/>
</dbReference>
<dbReference type="InterPro" id="IPR012816">
    <property type="entry name" value="NADAR"/>
</dbReference>
<dbReference type="Pfam" id="PF08719">
    <property type="entry name" value="NADAR"/>
    <property type="match status" value="1"/>
</dbReference>
<evidence type="ECO:0000259" key="2">
    <source>
        <dbReference type="Pfam" id="PF08719"/>
    </source>
</evidence>
<dbReference type="SUPFAM" id="SSF143990">
    <property type="entry name" value="YbiA-like"/>
    <property type="match status" value="1"/>
</dbReference>
<dbReference type="AlphaFoldDB" id="A0AAD7U9L1"/>
<dbReference type="InterPro" id="IPR037238">
    <property type="entry name" value="YbiA-like_sf"/>
</dbReference>
<gene>
    <name evidence="3" type="ORF">CTAYLR_010000</name>
</gene>
<dbReference type="NCBIfam" id="TIGR02464">
    <property type="entry name" value="ribofla_fusion"/>
    <property type="match status" value="1"/>
</dbReference>
<evidence type="ECO:0000256" key="1">
    <source>
        <dbReference type="SAM" id="MobiDB-lite"/>
    </source>
</evidence>
<evidence type="ECO:0000313" key="3">
    <source>
        <dbReference type="EMBL" id="KAJ8600801.1"/>
    </source>
</evidence>
<feature type="compositionally biased region" description="Basic and acidic residues" evidence="1">
    <location>
        <begin position="176"/>
        <end position="187"/>
    </location>
</feature>
<protein>
    <recommendedName>
        <fullName evidence="2">NADAR domain-containing protein</fullName>
    </recommendedName>
</protein>
<sequence>MSRQDCNVCRRRPEIIFFWRETERYGCFSQFYKSTDGCFVLDGVPYFCAEQAMMAAKARLFGDEDAERAILAERHSPRRIKELGRGVRNFDARTWGQVAPDIVRSINFAKFSQNDEIRRCLVSTQSKILAEASPYDKIWGIGLDASDPRAKDPRNWPGENHLGEALMFVREKLREEKEPTGKMEYHPTAKHGRTGRSRNDLMGEPRAKHGGFSFFFV</sequence>
<feature type="region of interest" description="Disordered" evidence="1">
    <location>
        <begin position="176"/>
        <end position="204"/>
    </location>
</feature>
<comment type="caution">
    <text evidence="3">The sequence shown here is derived from an EMBL/GenBank/DDBJ whole genome shotgun (WGS) entry which is preliminary data.</text>
</comment>
<dbReference type="Gene3D" id="1.10.357.40">
    <property type="entry name" value="YbiA-like"/>
    <property type="match status" value="1"/>
</dbReference>
<dbReference type="CDD" id="cd15457">
    <property type="entry name" value="NADAR"/>
    <property type="match status" value="1"/>
</dbReference>
<proteinExistence type="predicted"/>
<accession>A0AAD7U9L1</accession>
<keyword evidence="4" id="KW-1185">Reference proteome</keyword>
<evidence type="ECO:0000313" key="4">
    <source>
        <dbReference type="Proteomes" id="UP001230188"/>
    </source>
</evidence>
<organism evidence="3 4">
    <name type="scientific">Chrysophaeum taylorii</name>
    <dbReference type="NCBI Taxonomy" id="2483200"/>
    <lineage>
        <taxon>Eukaryota</taxon>
        <taxon>Sar</taxon>
        <taxon>Stramenopiles</taxon>
        <taxon>Ochrophyta</taxon>
        <taxon>Pelagophyceae</taxon>
        <taxon>Pelagomonadales</taxon>
        <taxon>Pelagomonadaceae</taxon>
        <taxon>Chrysophaeum</taxon>
    </lineage>
</organism>
<reference evidence="3" key="1">
    <citation type="submission" date="2023-01" db="EMBL/GenBank/DDBJ databases">
        <title>Metagenome sequencing of chrysophaentin producing Chrysophaeum taylorii.</title>
        <authorList>
            <person name="Davison J."/>
            <person name="Bewley C."/>
        </authorList>
    </citation>
    <scope>NUCLEOTIDE SEQUENCE</scope>
    <source>
        <strain evidence="3">NIES-1699</strain>
    </source>
</reference>
<name>A0AAD7U9L1_9STRA</name>
<feature type="domain" description="NADAR" evidence="2">
    <location>
        <begin position="17"/>
        <end position="174"/>
    </location>
</feature>
<dbReference type="EMBL" id="JAQMWT010000474">
    <property type="protein sequence ID" value="KAJ8600801.1"/>
    <property type="molecule type" value="Genomic_DNA"/>
</dbReference>